<dbReference type="InterPro" id="IPR051676">
    <property type="entry name" value="UPF0053_domain"/>
</dbReference>
<sequence>MIEAWLLLLLVIVLIGLNALFVAAEFAFVTVDRPAVDKAAASGDKHAASLKAALKKLSTELSGAQLGITVTSLLVGFIAEPSIATLLRGPIETLGVPEGSALAVSFTIAFIIATSTQMIFGELVPKNWAIAEPMRIGRAVAGANRGFTWFMGPLIRVLNGSANRIVRALGIEPREELASARSAQELESLAERSAAQGTLEPRVARRLARASEMKDTTASDAMTPRTRVQFLDADDTVVDLLQLASKTGHARFPVIGENVDDIIGVAHFKAGLAVPVRQRKSTTMRDICLPVDSVPSTMPLSSVLDALRKGSQVALVVDEYGGTDGVVTLEDLVEEIVGEIEDEQDRPVSRFRRIGERRWSLSGLLRPDEAGDIMHLDMPDARESDTLGGLITEHLERFPRVGDEIEVEARDEDHRDEDDIPTQVVVRMTVTRLDGHRVDRLIVEALPPEDGDEDGNGGGRGREGLRDSMRGRRGEDRHDDDGHPEADADGARATPGASSEGTHV</sequence>
<evidence type="ECO:0000256" key="3">
    <source>
        <dbReference type="ARBA" id="ARBA00022475"/>
    </source>
</evidence>
<dbReference type="Gene3D" id="3.30.465.10">
    <property type="match status" value="1"/>
</dbReference>
<evidence type="ECO:0000313" key="14">
    <source>
        <dbReference type="EMBL" id="MDN4479440.1"/>
    </source>
</evidence>
<dbReference type="InterPro" id="IPR002550">
    <property type="entry name" value="CNNM"/>
</dbReference>
<evidence type="ECO:0000313" key="15">
    <source>
        <dbReference type="Proteomes" id="UP001172708"/>
    </source>
</evidence>
<keyword evidence="15" id="KW-1185">Reference proteome</keyword>
<dbReference type="EMBL" id="JAUHQA010000001">
    <property type="protein sequence ID" value="MDN4479440.1"/>
    <property type="molecule type" value="Genomic_DNA"/>
</dbReference>
<evidence type="ECO:0000256" key="10">
    <source>
        <dbReference type="PROSITE-ProRule" id="PRU01193"/>
    </source>
</evidence>
<feature type="domain" description="CBS" evidence="12">
    <location>
        <begin position="222"/>
        <end position="281"/>
    </location>
</feature>
<feature type="region of interest" description="Disordered" evidence="11">
    <location>
        <begin position="444"/>
        <end position="504"/>
    </location>
</feature>
<evidence type="ECO:0000256" key="11">
    <source>
        <dbReference type="SAM" id="MobiDB-lite"/>
    </source>
</evidence>
<dbReference type="PROSITE" id="PS51846">
    <property type="entry name" value="CNNM"/>
    <property type="match status" value="1"/>
</dbReference>
<keyword evidence="6 10" id="KW-1133">Transmembrane helix</keyword>
<evidence type="ECO:0000256" key="9">
    <source>
        <dbReference type="PROSITE-ProRule" id="PRU00703"/>
    </source>
</evidence>
<dbReference type="Proteomes" id="UP001172708">
    <property type="component" value="Unassembled WGS sequence"/>
</dbReference>
<evidence type="ECO:0000256" key="7">
    <source>
        <dbReference type="ARBA" id="ARBA00023122"/>
    </source>
</evidence>
<keyword evidence="3" id="KW-1003">Cell membrane</keyword>
<dbReference type="InterPro" id="IPR005170">
    <property type="entry name" value="Transptr-assoc_dom"/>
</dbReference>
<dbReference type="PANTHER" id="PTHR43099:SF6">
    <property type="entry name" value="UPF0053 PROTEIN RV1842C"/>
    <property type="match status" value="1"/>
</dbReference>
<comment type="caution">
    <text evidence="14">The sequence shown here is derived from an EMBL/GenBank/DDBJ whole genome shotgun (WGS) entry which is preliminary data.</text>
</comment>
<name>A0ABT8GDD2_9MICO</name>
<evidence type="ECO:0000259" key="12">
    <source>
        <dbReference type="PROSITE" id="PS51371"/>
    </source>
</evidence>
<feature type="domain" description="CBS" evidence="12">
    <location>
        <begin position="284"/>
        <end position="343"/>
    </location>
</feature>
<comment type="subcellular location">
    <subcellularLocation>
        <location evidence="1">Cell membrane</location>
        <topology evidence="1">Multi-pass membrane protein</topology>
    </subcellularLocation>
</comment>
<dbReference type="PANTHER" id="PTHR43099">
    <property type="entry name" value="UPF0053 PROTEIN YRKA"/>
    <property type="match status" value="1"/>
</dbReference>
<dbReference type="InterPro" id="IPR000644">
    <property type="entry name" value="CBS_dom"/>
</dbReference>
<dbReference type="InterPro" id="IPR036318">
    <property type="entry name" value="FAD-bd_PCMH-like_sf"/>
</dbReference>
<dbReference type="Pfam" id="PF01595">
    <property type="entry name" value="CNNM"/>
    <property type="match status" value="1"/>
</dbReference>
<reference evidence="14" key="1">
    <citation type="submission" date="2023-06" db="EMBL/GenBank/DDBJ databases">
        <title>Egi l300058.</title>
        <authorList>
            <person name="Gao L."/>
            <person name="Fang B.-Z."/>
            <person name="Li W.-J."/>
        </authorList>
    </citation>
    <scope>NUCLEOTIDE SEQUENCE</scope>
    <source>
        <strain evidence="14">EGI L300058</strain>
    </source>
</reference>
<dbReference type="SMART" id="SM01091">
    <property type="entry name" value="CorC_HlyC"/>
    <property type="match status" value="1"/>
</dbReference>
<dbReference type="RefSeq" id="WP_301140579.1">
    <property type="nucleotide sequence ID" value="NZ_JAUHQA010000001.1"/>
</dbReference>
<comment type="similarity">
    <text evidence="2">Belongs to the UPF0053 family.</text>
</comment>
<accession>A0ABT8GDD2</accession>
<evidence type="ECO:0000256" key="4">
    <source>
        <dbReference type="ARBA" id="ARBA00022692"/>
    </source>
</evidence>
<dbReference type="Gene3D" id="3.10.580.10">
    <property type="entry name" value="CBS-domain"/>
    <property type="match status" value="1"/>
</dbReference>
<keyword evidence="5" id="KW-0677">Repeat</keyword>
<dbReference type="InterPro" id="IPR044751">
    <property type="entry name" value="Ion_transp-like_CBS"/>
</dbReference>
<keyword evidence="8 10" id="KW-0472">Membrane</keyword>
<evidence type="ECO:0000256" key="6">
    <source>
        <dbReference type="ARBA" id="ARBA00022989"/>
    </source>
</evidence>
<dbReference type="SUPFAM" id="SSF54631">
    <property type="entry name" value="CBS-domain pair"/>
    <property type="match status" value="1"/>
</dbReference>
<protein>
    <submittedName>
        <fullName evidence="14">Hemolysin family protein</fullName>
    </submittedName>
</protein>
<evidence type="ECO:0000256" key="2">
    <source>
        <dbReference type="ARBA" id="ARBA00006337"/>
    </source>
</evidence>
<gene>
    <name evidence="14" type="ORF">QQX02_00700</name>
</gene>
<dbReference type="InterPro" id="IPR016169">
    <property type="entry name" value="FAD-bd_PCMH_sub2"/>
</dbReference>
<feature type="compositionally biased region" description="Basic and acidic residues" evidence="11">
    <location>
        <begin position="460"/>
        <end position="490"/>
    </location>
</feature>
<evidence type="ECO:0000256" key="8">
    <source>
        <dbReference type="ARBA" id="ARBA00023136"/>
    </source>
</evidence>
<dbReference type="Pfam" id="PF03471">
    <property type="entry name" value="CorC_HlyC"/>
    <property type="match status" value="1"/>
</dbReference>
<dbReference type="CDD" id="cd04590">
    <property type="entry name" value="CBS_pair_CorC_HlyC_assoc"/>
    <property type="match status" value="1"/>
</dbReference>
<dbReference type="PROSITE" id="PS51371">
    <property type="entry name" value="CBS"/>
    <property type="match status" value="2"/>
</dbReference>
<evidence type="ECO:0000259" key="13">
    <source>
        <dbReference type="PROSITE" id="PS51846"/>
    </source>
</evidence>
<keyword evidence="7 9" id="KW-0129">CBS domain</keyword>
<organism evidence="14 15">
    <name type="scientific">Demequina muriae</name>
    <dbReference type="NCBI Taxonomy" id="3051664"/>
    <lineage>
        <taxon>Bacteria</taxon>
        <taxon>Bacillati</taxon>
        <taxon>Actinomycetota</taxon>
        <taxon>Actinomycetes</taxon>
        <taxon>Micrococcales</taxon>
        <taxon>Demequinaceae</taxon>
        <taxon>Demequina</taxon>
    </lineage>
</organism>
<evidence type="ECO:0000256" key="5">
    <source>
        <dbReference type="ARBA" id="ARBA00022737"/>
    </source>
</evidence>
<dbReference type="InterPro" id="IPR046342">
    <property type="entry name" value="CBS_dom_sf"/>
</dbReference>
<evidence type="ECO:0000256" key="1">
    <source>
        <dbReference type="ARBA" id="ARBA00004651"/>
    </source>
</evidence>
<dbReference type="SUPFAM" id="SSF56176">
    <property type="entry name" value="FAD-binding/transporter-associated domain-like"/>
    <property type="match status" value="1"/>
</dbReference>
<keyword evidence="4 10" id="KW-0812">Transmembrane</keyword>
<feature type="domain" description="CNNM transmembrane" evidence="13">
    <location>
        <begin position="1"/>
        <end position="203"/>
    </location>
</feature>
<proteinExistence type="inferred from homology"/>
<dbReference type="Pfam" id="PF00571">
    <property type="entry name" value="CBS"/>
    <property type="match status" value="2"/>
</dbReference>